<dbReference type="GO" id="GO:0048268">
    <property type="term" value="P:clathrin coat assembly"/>
    <property type="evidence" value="ECO:0007669"/>
    <property type="project" value="TreeGrafter"/>
</dbReference>
<evidence type="ECO:0000256" key="17">
    <source>
        <dbReference type="SAM" id="MobiDB-lite"/>
    </source>
</evidence>
<dbReference type="InterPro" id="IPR002558">
    <property type="entry name" value="ILWEQ_dom"/>
</dbReference>
<name>A0A8H7S2B4_9FUNG</name>
<evidence type="ECO:0000256" key="4">
    <source>
        <dbReference type="ARBA" id="ARBA00010135"/>
    </source>
</evidence>
<feature type="domain" description="ENTH" evidence="19">
    <location>
        <begin position="469"/>
        <end position="598"/>
    </location>
</feature>
<comment type="similarity">
    <text evidence="3">Belongs to the class-II aminoacyl-tRNA synthetase family.</text>
</comment>
<dbReference type="InterPro" id="IPR030224">
    <property type="entry name" value="Sla2_fam"/>
</dbReference>
<dbReference type="PROSITE" id="PS50942">
    <property type="entry name" value="ENTH"/>
    <property type="match status" value="1"/>
</dbReference>
<evidence type="ECO:0000256" key="12">
    <source>
        <dbReference type="ARBA" id="ARBA00023128"/>
    </source>
</evidence>
<evidence type="ECO:0000256" key="1">
    <source>
        <dbReference type="ARBA" id="ARBA00004305"/>
    </source>
</evidence>
<dbReference type="Pfam" id="PF00587">
    <property type="entry name" value="tRNA-synt_2b"/>
    <property type="match status" value="1"/>
</dbReference>
<comment type="similarity">
    <text evidence="4">Belongs to the SLA2 family.</text>
</comment>
<dbReference type="SUPFAM" id="SSF109885">
    <property type="entry name" value="I/LWEQ domain"/>
    <property type="match status" value="1"/>
</dbReference>
<evidence type="ECO:0000313" key="22">
    <source>
        <dbReference type="Proteomes" id="UP000646827"/>
    </source>
</evidence>
<evidence type="ECO:0000256" key="9">
    <source>
        <dbReference type="ARBA" id="ARBA00022840"/>
    </source>
</evidence>
<evidence type="ECO:0000256" key="5">
    <source>
        <dbReference type="ARBA" id="ARBA00013163"/>
    </source>
</evidence>
<keyword evidence="11" id="KW-0809">Transit peptide</keyword>
<protein>
    <recommendedName>
        <fullName evidence="5">threonine--tRNA ligase</fullName>
        <ecNumber evidence="5">6.1.1.3</ecNumber>
    </recommendedName>
    <alternativeName>
        <fullName evidence="15">Threonyl-tRNA synthetase</fullName>
    </alternativeName>
</protein>
<dbReference type="GO" id="GO:0004829">
    <property type="term" value="F:threonine-tRNA ligase activity"/>
    <property type="evidence" value="ECO:0007669"/>
    <property type="project" value="UniProtKB-EC"/>
</dbReference>
<keyword evidence="10" id="KW-0648">Protein biosynthesis</keyword>
<dbReference type="GO" id="GO:0043325">
    <property type="term" value="F:phosphatidylinositol-3,4-bisphosphate binding"/>
    <property type="evidence" value="ECO:0007669"/>
    <property type="project" value="TreeGrafter"/>
</dbReference>
<dbReference type="GO" id="GO:0006897">
    <property type="term" value="P:endocytosis"/>
    <property type="evidence" value="ECO:0007669"/>
    <property type="project" value="InterPro"/>
</dbReference>
<dbReference type="InterPro" id="IPR002320">
    <property type="entry name" value="Thr-tRNA-ligase_IIa"/>
</dbReference>
<evidence type="ECO:0000259" key="20">
    <source>
        <dbReference type="PROSITE" id="PS50945"/>
    </source>
</evidence>
<accession>A0A8H7S2B4</accession>
<dbReference type="Pfam" id="PF01608">
    <property type="entry name" value="I_LWEQ"/>
    <property type="match status" value="1"/>
</dbReference>
<dbReference type="InterPro" id="IPR036621">
    <property type="entry name" value="Anticodon-bd_dom_sf"/>
</dbReference>
<dbReference type="Gene3D" id="3.40.50.800">
    <property type="entry name" value="Anticodon-binding domain"/>
    <property type="match status" value="1"/>
</dbReference>
<reference evidence="21 22" key="1">
    <citation type="submission" date="2020-12" db="EMBL/GenBank/DDBJ databases">
        <title>Metabolic potential, ecology and presence of endohyphal bacteria is reflected in genomic diversity of Mucoromycotina.</title>
        <authorList>
            <person name="Muszewska A."/>
            <person name="Okrasinska A."/>
            <person name="Steczkiewicz K."/>
            <person name="Drgas O."/>
            <person name="Orlowska M."/>
            <person name="Perlinska-Lenart U."/>
            <person name="Aleksandrzak-Piekarczyk T."/>
            <person name="Szatraj K."/>
            <person name="Zielenkiewicz U."/>
            <person name="Pilsyk S."/>
            <person name="Malc E."/>
            <person name="Mieczkowski P."/>
            <person name="Kruszewska J.S."/>
            <person name="Biernat P."/>
            <person name="Pawlowska J."/>
        </authorList>
    </citation>
    <scope>NUCLEOTIDE SEQUENCE [LARGE SCALE GENOMIC DNA]</scope>
    <source>
        <strain evidence="21 22">CBS 142.35</strain>
    </source>
</reference>
<dbReference type="CDD" id="cd17007">
    <property type="entry name" value="ANTH_N_Sla2p"/>
    <property type="match status" value="1"/>
</dbReference>
<keyword evidence="13" id="KW-0030">Aminoacyl-tRNA synthetase</keyword>
<evidence type="ECO:0000256" key="14">
    <source>
        <dbReference type="ARBA" id="ARBA00023203"/>
    </source>
</evidence>
<proteinExistence type="inferred from homology"/>
<sequence>MLSRQLLRCSRLANRATTSTLKPSITAATTKVTTIKRSLHINRSLRCNHTENDLAKLSDLDHRAIGKAQSLFMIHPCSPGSIFMLPHGTRIVRKLQDFLRDEYTRYGYEEVMTPIIYKKDLWETSGHWQNYKDDMFMVHSGRETVEEAGEEDSTYGLKPMNCPGHCLIFDSTPKSYRDLPIRLADFSPLHRNEASGALSGLTRVRRFHQDDAHIFCSENQISSEIASCLSFVDRVYTAFKFPHYDLTLSTRPEENYIGSVEEWDHAENSLKEALNGTGRPWSIKEGDGAFYGPKIDIMVKDSSGRSHQTATIQLDFQLPQRFGLKYVDENDQARSPVIVHRAILGSIERMMAILIEHTGGKWPFWLSPRQGIVIPVATQFADYAEQVAKELSHGNNNEAATTTTTTGGQYYVDVDRSPRDRLNKMIRQAQLERYNFIFVVGQKEVDAGTVNVRTRDGKILGSMPIDEVRTEKAETELTQSIKKATSIEETAPKQKHVRKCIVYTWDHRTSAVVWNILKVQPLLSDEVQTFKALITVHKIIKDGHPNVIKDALRETGWLEACARSVMADGVRGYGTLIRNYVDLLSHKLSYHRNHPEFNGSFGYEEYISLKNIDDPNEGFETINDLMQLQDHIDRFQKVVFNSFHMATNNECRIASLVPLVEESYGIYIFITSMLRAMHKRTGATDALAPLRQRYNGQHYNLLKFYFECSNLKYLTSLIDVPKLPNDPPSLIEASTPKLPKRPSPAESTPPAQPSPEPVIDFWSEQQAKQQREYEEEQKRLAQQRAEEQERMKQLQLQQQREFEEQQRLLAERERQQQEELLRQQMHNHQAGRINELEMQMLNYRNQLERDQMLLEQYDRRVKALEQELQQVNAHVQQRDASKDELIRSLQNEIQMWKNKYEALAKLYSQLRKEHIELLNKYKQLQVRANSANEASEKLERMQADMRAKNIELADLIRERDRARNELARLQGNQRDDVDRLQRELDEARNQAQNAGKSKGAEVSALLTKFNREKAELEASLMEKQAIIDEFLRQMEDQQGDADRIRQEKDEEIAVLQAGMDEVLAQLAELQGNDRQADLQEELDRLESQQADKLNQILDSILTTCVQKVNDGVYELENPGNHGNENATPELTLSMIERASIMSVEFMSAFSKFLDGSNSGDHTETITRALEFADTILDVLLHAKGITRLVINDDDIDEIINMARQSAESVIQYFSSVMSNYLKMLPLAQRPGVVIQGNTRVQEALTSLSLKTEDLIFSGATDINKLAEGEIGDLVEQEMSNAARAIEEATAKIQALMQRPSNPEFSATDLQVHKLLLNSVLALTNAIANLIKCATASQQEIVAQGRGTSSKAAFYKKHNRWTEGLISAAKAVAVATNLLVEAADGVISKTHSLEQLIVASNEVSAATAQLVAASRVKSTFMSRTQERLEVAAKGVKDAAAELVKQVRNLVAQKAENDGLNIDFNKLSVHEFKRREMEQQVKILKLDSELTNARRILAEMRRSGYHTEETD</sequence>
<evidence type="ECO:0000259" key="18">
    <source>
        <dbReference type="PROSITE" id="PS50862"/>
    </source>
</evidence>
<evidence type="ECO:0000256" key="7">
    <source>
        <dbReference type="ARBA" id="ARBA00022598"/>
    </source>
</evidence>
<keyword evidence="22" id="KW-1185">Reference proteome</keyword>
<dbReference type="InterPro" id="IPR008942">
    <property type="entry name" value="ENTH_VHS"/>
</dbReference>
<dbReference type="EMBL" id="JAEPRB010000105">
    <property type="protein sequence ID" value="KAG2221567.1"/>
    <property type="molecule type" value="Genomic_DNA"/>
</dbReference>
<dbReference type="GO" id="GO:0030479">
    <property type="term" value="C:actin cortical patch"/>
    <property type="evidence" value="ECO:0007669"/>
    <property type="project" value="TreeGrafter"/>
</dbReference>
<comment type="subcellular location">
    <subcellularLocation>
        <location evidence="2">Cytoplasm</location>
    </subcellularLocation>
    <subcellularLocation>
        <location evidence="1">Mitochondrion matrix</location>
    </subcellularLocation>
</comment>
<dbReference type="CDD" id="cd00860">
    <property type="entry name" value="ThrRS_anticodon"/>
    <property type="match status" value="1"/>
</dbReference>
<dbReference type="GO" id="GO:0005759">
    <property type="term" value="C:mitochondrial matrix"/>
    <property type="evidence" value="ECO:0007669"/>
    <property type="project" value="UniProtKB-SubCell"/>
</dbReference>
<dbReference type="InterPro" id="IPR035964">
    <property type="entry name" value="I/LWEQ_dom_sf"/>
</dbReference>
<evidence type="ECO:0000256" key="3">
    <source>
        <dbReference type="ARBA" id="ARBA00008226"/>
    </source>
</evidence>
<dbReference type="PRINTS" id="PR01047">
    <property type="entry name" value="TRNASYNTHTHR"/>
</dbReference>
<dbReference type="InterPro" id="IPR047246">
    <property type="entry name" value="ThrRS_anticodon"/>
</dbReference>
<dbReference type="Proteomes" id="UP000646827">
    <property type="component" value="Unassembled WGS sequence"/>
</dbReference>
<feature type="compositionally biased region" description="Basic and acidic residues" evidence="17">
    <location>
        <begin position="769"/>
        <end position="786"/>
    </location>
</feature>
<dbReference type="InterPro" id="IPR033728">
    <property type="entry name" value="ThrRS_core"/>
</dbReference>
<dbReference type="Gene3D" id="3.30.930.10">
    <property type="entry name" value="Bira Bifunctional Protein, Domain 2"/>
    <property type="match status" value="1"/>
</dbReference>
<feature type="region of interest" description="Disordered" evidence="17">
    <location>
        <begin position="728"/>
        <end position="786"/>
    </location>
</feature>
<dbReference type="SUPFAM" id="SSF55681">
    <property type="entry name" value="Class II aaRS and biotin synthetases"/>
    <property type="match status" value="1"/>
</dbReference>
<dbReference type="GO" id="GO:0007015">
    <property type="term" value="P:actin filament organization"/>
    <property type="evidence" value="ECO:0007669"/>
    <property type="project" value="TreeGrafter"/>
</dbReference>
<evidence type="ECO:0000256" key="13">
    <source>
        <dbReference type="ARBA" id="ARBA00023146"/>
    </source>
</evidence>
<dbReference type="GO" id="GO:0032051">
    <property type="term" value="F:clathrin light chain binding"/>
    <property type="evidence" value="ECO:0007669"/>
    <property type="project" value="TreeGrafter"/>
</dbReference>
<evidence type="ECO:0000313" key="21">
    <source>
        <dbReference type="EMBL" id="KAG2221567.1"/>
    </source>
</evidence>
<dbReference type="InterPro" id="IPR002314">
    <property type="entry name" value="aa-tRNA-synt_IIb"/>
</dbReference>
<evidence type="ECO:0000256" key="15">
    <source>
        <dbReference type="ARBA" id="ARBA00031900"/>
    </source>
</evidence>
<keyword evidence="7" id="KW-0436">Ligase</keyword>
<dbReference type="InterPro" id="IPR006195">
    <property type="entry name" value="aa-tRNA-synth_II"/>
</dbReference>
<keyword evidence="8" id="KW-0547">Nucleotide-binding</keyword>
<dbReference type="SMART" id="SM00307">
    <property type="entry name" value="ILWEQ"/>
    <property type="match status" value="1"/>
</dbReference>
<comment type="caution">
    <text evidence="21">The sequence shown here is derived from an EMBL/GenBank/DDBJ whole genome shotgun (WGS) entry which is preliminary data.</text>
</comment>
<dbReference type="GO" id="GO:0051015">
    <property type="term" value="F:actin filament binding"/>
    <property type="evidence" value="ECO:0007669"/>
    <property type="project" value="TreeGrafter"/>
</dbReference>
<gene>
    <name evidence="21" type="ORF">INT45_002581</name>
</gene>
<evidence type="ECO:0000259" key="19">
    <source>
        <dbReference type="PROSITE" id="PS50942"/>
    </source>
</evidence>
<feature type="domain" description="I/LWEQ" evidence="20">
    <location>
        <begin position="1262"/>
        <end position="1506"/>
    </location>
</feature>
<dbReference type="EC" id="6.1.1.3" evidence="5"/>
<dbReference type="PROSITE" id="PS50945">
    <property type="entry name" value="I_LWEQ"/>
    <property type="match status" value="1"/>
</dbReference>
<keyword evidence="12" id="KW-0496">Mitochondrion</keyword>
<evidence type="ECO:0000256" key="10">
    <source>
        <dbReference type="ARBA" id="ARBA00022917"/>
    </source>
</evidence>
<evidence type="ECO:0000256" key="8">
    <source>
        <dbReference type="ARBA" id="ARBA00022741"/>
    </source>
</evidence>
<dbReference type="OrthoDB" id="10262320at2759"/>
<dbReference type="InterPro" id="IPR011417">
    <property type="entry name" value="ANTH_dom"/>
</dbReference>
<dbReference type="GO" id="GO:0080025">
    <property type="term" value="F:phosphatidylinositol-3,5-bisphosphate binding"/>
    <property type="evidence" value="ECO:0007669"/>
    <property type="project" value="TreeGrafter"/>
</dbReference>
<dbReference type="SMART" id="SM00273">
    <property type="entry name" value="ENTH"/>
    <property type="match status" value="1"/>
</dbReference>
<dbReference type="Gene3D" id="1.20.1410.10">
    <property type="entry name" value="I/LWEQ domain"/>
    <property type="match status" value="1"/>
</dbReference>
<dbReference type="InterPro" id="IPR045864">
    <property type="entry name" value="aa-tRNA-synth_II/BPL/LPL"/>
</dbReference>
<dbReference type="SUPFAM" id="SSF52954">
    <property type="entry name" value="Class II aaRS ABD-related"/>
    <property type="match status" value="1"/>
</dbReference>
<dbReference type="NCBIfam" id="TIGR00418">
    <property type="entry name" value="thrS"/>
    <property type="match status" value="1"/>
</dbReference>
<organism evidence="21 22">
    <name type="scientific">Circinella minor</name>
    <dbReference type="NCBI Taxonomy" id="1195481"/>
    <lineage>
        <taxon>Eukaryota</taxon>
        <taxon>Fungi</taxon>
        <taxon>Fungi incertae sedis</taxon>
        <taxon>Mucoromycota</taxon>
        <taxon>Mucoromycotina</taxon>
        <taxon>Mucoromycetes</taxon>
        <taxon>Mucorales</taxon>
        <taxon>Lichtheimiaceae</taxon>
        <taxon>Circinella</taxon>
    </lineage>
</organism>
<dbReference type="GO" id="GO:0035615">
    <property type="term" value="F:clathrin adaptor activity"/>
    <property type="evidence" value="ECO:0007669"/>
    <property type="project" value="TreeGrafter"/>
</dbReference>
<evidence type="ECO:0000256" key="6">
    <source>
        <dbReference type="ARBA" id="ARBA00022490"/>
    </source>
</evidence>
<dbReference type="FunFam" id="3.30.930.10:FF:000039">
    <property type="entry name" value="Threonyl-tRNA synthetase, mitochondrial"/>
    <property type="match status" value="1"/>
</dbReference>
<dbReference type="Pfam" id="PF03129">
    <property type="entry name" value="HGTP_anticodon"/>
    <property type="match status" value="1"/>
</dbReference>
<dbReference type="Gene3D" id="1.25.40.90">
    <property type="match status" value="1"/>
</dbReference>
<dbReference type="Pfam" id="PF07651">
    <property type="entry name" value="ANTH"/>
    <property type="match status" value="1"/>
</dbReference>
<keyword evidence="9" id="KW-0067">ATP-binding</keyword>
<evidence type="ECO:0000256" key="11">
    <source>
        <dbReference type="ARBA" id="ARBA00022946"/>
    </source>
</evidence>
<dbReference type="CDD" id="cd00771">
    <property type="entry name" value="ThrRS_core"/>
    <property type="match status" value="1"/>
</dbReference>
<dbReference type="InterPro" id="IPR013809">
    <property type="entry name" value="ENTH"/>
</dbReference>
<dbReference type="GO" id="GO:0006435">
    <property type="term" value="P:threonyl-tRNA aminoacylation"/>
    <property type="evidence" value="ECO:0007669"/>
    <property type="project" value="InterPro"/>
</dbReference>
<comment type="catalytic activity">
    <reaction evidence="16">
        <text>tRNA(Thr) + L-threonine + ATP = L-threonyl-tRNA(Thr) + AMP + diphosphate + H(+)</text>
        <dbReference type="Rhea" id="RHEA:24624"/>
        <dbReference type="Rhea" id="RHEA-COMP:9670"/>
        <dbReference type="Rhea" id="RHEA-COMP:9704"/>
        <dbReference type="ChEBI" id="CHEBI:15378"/>
        <dbReference type="ChEBI" id="CHEBI:30616"/>
        <dbReference type="ChEBI" id="CHEBI:33019"/>
        <dbReference type="ChEBI" id="CHEBI:57926"/>
        <dbReference type="ChEBI" id="CHEBI:78442"/>
        <dbReference type="ChEBI" id="CHEBI:78534"/>
        <dbReference type="ChEBI" id="CHEBI:456215"/>
        <dbReference type="EC" id="6.1.1.3"/>
    </reaction>
</comment>
<dbReference type="PANTHER" id="PTHR10407:SF15">
    <property type="entry name" value="HUNTINGTIN INTERACTING PROTEIN 1"/>
    <property type="match status" value="1"/>
</dbReference>
<dbReference type="GO" id="GO:0030136">
    <property type="term" value="C:clathrin-coated vesicle"/>
    <property type="evidence" value="ECO:0007669"/>
    <property type="project" value="TreeGrafter"/>
</dbReference>
<feature type="domain" description="Aminoacyl-transfer RNA synthetases class-II family profile" evidence="18">
    <location>
        <begin position="80"/>
        <end position="363"/>
    </location>
</feature>
<keyword evidence="14" id="KW-0009">Actin-binding</keyword>
<dbReference type="PANTHER" id="PTHR10407">
    <property type="entry name" value="HUNTINGTIN INTERACTING PROTEIN 1"/>
    <property type="match status" value="1"/>
</dbReference>
<evidence type="ECO:0000256" key="16">
    <source>
        <dbReference type="ARBA" id="ARBA00049515"/>
    </source>
</evidence>
<dbReference type="GO" id="GO:0005524">
    <property type="term" value="F:ATP binding"/>
    <property type="evidence" value="ECO:0007669"/>
    <property type="project" value="UniProtKB-KW"/>
</dbReference>
<dbReference type="InterPro" id="IPR004154">
    <property type="entry name" value="Anticodon-bd"/>
</dbReference>
<dbReference type="SUPFAM" id="SSF48464">
    <property type="entry name" value="ENTH/VHS domain"/>
    <property type="match status" value="1"/>
</dbReference>
<keyword evidence="6" id="KW-0963">Cytoplasm</keyword>
<dbReference type="PROSITE" id="PS50862">
    <property type="entry name" value="AA_TRNA_LIGASE_II"/>
    <property type="match status" value="1"/>
</dbReference>
<evidence type="ECO:0000256" key="2">
    <source>
        <dbReference type="ARBA" id="ARBA00004496"/>
    </source>
</evidence>